<proteinExistence type="predicted"/>
<dbReference type="OrthoDB" id="981524at2"/>
<protein>
    <submittedName>
        <fullName evidence="2">Uncharacterized protein</fullName>
    </submittedName>
</protein>
<dbReference type="EMBL" id="FOKV01000002">
    <property type="protein sequence ID" value="SFC11641.1"/>
    <property type="molecule type" value="Genomic_DNA"/>
</dbReference>
<feature type="transmembrane region" description="Helical" evidence="1">
    <location>
        <begin position="88"/>
        <end position="109"/>
    </location>
</feature>
<name>A0A1I1GJE3_9FLAO</name>
<keyword evidence="1" id="KW-0812">Transmembrane</keyword>
<evidence type="ECO:0000256" key="1">
    <source>
        <dbReference type="SAM" id="Phobius"/>
    </source>
</evidence>
<organism evidence="2 3">
    <name type="scientific">Zunongwangia mangrovi</name>
    <dbReference type="NCBI Taxonomy" id="1334022"/>
    <lineage>
        <taxon>Bacteria</taxon>
        <taxon>Pseudomonadati</taxon>
        <taxon>Bacteroidota</taxon>
        <taxon>Flavobacteriia</taxon>
        <taxon>Flavobacteriales</taxon>
        <taxon>Flavobacteriaceae</taxon>
        <taxon>Zunongwangia</taxon>
    </lineage>
</organism>
<dbReference type="AlphaFoldDB" id="A0A1I1GJE3"/>
<keyword evidence="1" id="KW-1133">Transmembrane helix</keyword>
<keyword evidence="3" id="KW-1185">Reference proteome</keyword>
<sequence length="180" mass="20411">MKEEKIPYHGASGFKVPSGYFDNLEDNLFDKVFNEEKQLEETALPAKAGFKVPNNYFDGLDDVLVKKVETKKTEHQPKVIKGDFKKTLFYAAAVAAIFIGLYTTIFTLGNKQTASWDDVELSAIESYIDQGYIDLSDTEFSSMIIEDGYIVEESDFTTMSNEAVFEYIDENVENPSYILE</sequence>
<gene>
    <name evidence="2" type="ORF">SAMN04487907_102299</name>
</gene>
<reference evidence="3" key="1">
    <citation type="submission" date="2016-10" db="EMBL/GenBank/DDBJ databases">
        <authorList>
            <person name="Varghese N."/>
            <person name="Submissions S."/>
        </authorList>
    </citation>
    <scope>NUCLEOTIDE SEQUENCE [LARGE SCALE GENOMIC DNA]</scope>
    <source>
        <strain evidence="3">DSM 24499</strain>
    </source>
</reference>
<accession>A0A1I1GJE3</accession>
<evidence type="ECO:0000313" key="2">
    <source>
        <dbReference type="EMBL" id="SFC11641.1"/>
    </source>
</evidence>
<dbReference type="RefSeq" id="WP_092541241.1">
    <property type="nucleotide sequence ID" value="NZ_FOKV01000002.1"/>
</dbReference>
<dbReference type="STRING" id="1334022.SAMN04487907_102299"/>
<dbReference type="Proteomes" id="UP000199438">
    <property type="component" value="Unassembled WGS sequence"/>
</dbReference>
<keyword evidence="1" id="KW-0472">Membrane</keyword>
<evidence type="ECO:0000313" key="3">
    <source>
        <dbReference type="Proteomes" id="UP000199438"/>
    </source>
</evidence>